<reference evidence="2 3" key="1">
    <citation type="submission" date="2015-09" db="EMBL/GenBank/DDBJ databases">
        <title>Host preference determinants of Valsa canker pathogens revealed by comparative genomics.</title>
        <authorList>
            <person name="Yin Z."/>
            <person name="Huang L."/>
        </authorList>
    </citation>
    <scope>NUCLEOTIDE SEQUENCE [LARGE SCALE GENOMIC DNA]</scope>
    <source>
        <strain evidence="2 3">03-1</strain>
    </source>
</reference>
<dbReference type="EMBL" id="LKEA01000013">
    <property type="protein sequence ID" value="ROW04881.1"/>
    <property type="molecule type" value="Genomic_DNA"/>
</dbReference>
<organism evidence="2 3">
    <name type="scientific">Cytospora schulzeri</name>
    <dbReference type="NCBI Taxonomy" id="448051"/>
    <lineage>
        <taxon>Eukaryota</taxon>
        <taxon>Fungi</taxon>
        <taxon>Dikarya</taxon>
        <taxon>Ascomycota</taxon>
        <taxon>Pezizomycotina</taxon>
        <taxon>Sordariomycetes</taxon>
        <taxon>Sordariomycetidae</taxon>
        <taxon>Diaporthales</taxon>
        <taxon>Cytosporaceae</taxon>
        <taxon>Cytospora</taxon>
    </lineage>
</organism>
<comment type="caution">
    <text evidence="2">The sequence shown here is derived from an EMBL/GenBank/DDBJ whole genome shotgun (WGS) entry which is preliminary data.</text>
</comment>
<evidence type="ECO:0000313" key="3">
    <source>
        <dbReference type="Proteomes" id="UP000283895"/>
    </source>
</evidence>
<feature type="region of interest" description="Disordered" evidence="1">
    <location>
        <begin position="214"/>
        <end position="236"/>
    </location>
</feature>
<sequence>MAPKNPNLKMKMVEMLPKNGMVYEFINDINKPGARCILPGWEAAEIMMALNKKYQNPTKKDFDQEIALLIQKGLEYARYRIMAVEGKIPHSALFWREPKDQTMFKDIHQATVYRFVLKILEAREIWIGNHDQEQLLRSIHYQCETAKAVDRFSSFIAAAGVIHSDKADNLAAHMIGDMAEQIEEKDTAGEVHYMEEEEEDYNPVKEMNHQSATSAEIGNVDKNAAESGQDVEMESAETEAYGAILAQLAMEDLENAVEEDMMELELE</sequence>
<proteinExistence type="predicted"/>
<name>A0A423WNH3_9PEZI</name>
<protein>
    <submittedName>
        <fullName evidence="2">Uncharacterized protein</fullName>
    </submittedName>
</protein>
<evidence type="ECO:0000313" key="2">
    <source>
        <dbReference type="EMBL" id="ROW04881.1"/>
    </source>
</evidence>
<dbReference type="Proteomes" id="UP000283895">
    <property type="component" value="Unassembled WGS sequence"/>
</dbReference>
<dbReference type="OrthoDB" id="5240798at2759"/>
<keyword evidence="3" id="KW-1185">Reference proteome</keyword>
<evidence type="ECO:0000256" key="1">
    <source>
        <dbReference type="SAM" id="MobiDB-lite"/>
    </source>
</evidence>
<accession>A0A423WNH3</accession>
<gene>
    <name evidence="2" type="ORF">VMCG_04921</name>
</gene>
<dbReference type="AlphaFoldDB" id="A0A423WNH3"/>